<evidence type="ECO:0000259" key="5">
    <source>
        <dbReference type="PROSITE" id="PS50932"/>
    </source>
</evidence>
<dbReference type="GO" id="GO:0000976">
    <property type="term" value="F:transcription cis-regulatory region binding"/>
    <property type="evidence" value="ECO:0007669"/>
    <property type="project" value="TreeGrafter"/>
</dbReference>
<keyword evidence="4" id="KW-0804">Transcription</keyword>
<dbReference type="OrthoDB" id="7683681at2"/>
<dbReference type="GO" id="GO:0003700">
    <property type="term" value="F:DNA-binding transcription factor activity"/>
    <property type="evidence" value="ECO:0007669"/>
    <property type="project" value="TreeGrafter"/>
</dbReference>
<dbReference type="EMBL" id="QPJL01000019">
    <property type="protein sequence ID" value="RCW80493.1"/>
    <property type="molecule type" value="Genomic_DNA"/>
</dbReference>
<dbReference type="InterPro" id="IPR010982">
    <property type="entry name" value="Lambda_DNA-bd_dom_sf"/>
</dbReference>
<dbReference type="Pfam" id="PF00532">
    <property type="entry name" value="Peripla_BP_1"/>
    <property type="match status" value="1"/>
</dbReference>
<dbReference type="PANTHER" id="PTHR30146:SF45">
    <property type="entry name" value="CATABOLITE REPRESSOR_ACTIVATOR"/>
    <property type="match status" value="1"/>
</dbReference>
<organism evidence="6 7">
    <name type="scientific">Paracoccus lutimaris</name>
    <dbReference type="NCBI Taxonomy" id="1490030"/>
    <lineage>
        <taxon>Bacteria</taxon>
        <taxon>Pseudomonadati</taxon>
        <taxon>Pseudomonadota</taxon>
        <taxon>Alphaproteobacteria</taxon>
        <taxon>Rhodobacterales</taxon>
        <taxon>Paracoccaceae</taxon>
        <taxon>Paracoccus</taxon>
    </lineage>
</organism>
<dbReference type="SUPFAM" id="SSF53822">
    <property type="entry name" value="Periplasmic binding protein-like I"/>
    <property type="match status" value="1"/>
</dbReference>
<dbReference type="InterPro" id="IPR001761">
    <property type="entry name" value="Peripla_BP/Lac1_sug-bd_dom"/>
</dbReference>
<keyword evidence="1" id="KW-0678">Repressor</keyword>
<comment type="caution">
    <text evidence="6">The sequence shown here is derived from an EMBL/GenBank/DDBJ whole genome shotgun (WGS) entry which is preliminary data.</text>
</comment>
<dbReference type="PANTHER" id="PTHR30146">
    <property type="entry name" value="LACI-RELATED TRANSCRIPTIONAL REPRESSOR"/>
    <property type="match status" value="1"/>
</dbReference>
<protein>
    <submittedName>
        <fullName evidence="6">LacI family transcriptional regulator</fullName>
    </submittedName>
</protein>
<evidence type="ECO:0000313" key="7">
    <source>
        <dbReference type="Proteomes" id="UP000253345"/>
    </source>
</evidence>
<dbReference type="InterPro" id="IPR028082">
    <property type="entry name" value="Peripla_BP_I"/>
</dbReference>
<evidence type="ECO:0000313" key="6">
    <source>
        <dbReference type="EMBL" id="RCW80493.1"/>
    </source>
</evidence>
<keyword evidence="3" id="KW-0238">DNA-binding</keyword>
<dbReference type="Proteomes" id="UP000253345">
    <property type="component" value="Unassembled WGS sequence"/>
</dbReference>
<dbReference type="Gene3D" id="1.10.260.40">
    <property type="entry name" value="lambda repressor-like DNA-binding domains"/>
    <property type="match status" value="1"/>
</dbReference>
<dbReference type="InterPro" id="IPR000843">
    <property type="entry name" value="HTH_LacI"/>
</dbReference>
<reference evidence="6 7" key="1">
    <citation type="submission" date="2018-07" db="EMBL/GenBank/DDBJ databases">
        <title>Genomic Encyclopedia of Type Strains, Phase III (KMG-III): the genomes of soil and plant-associated and newly described type strains.</title>
        <authorList>
            <person name="Whitman W."/>
        </authorList>
    </citation>
    <scope>NUCLEOTIDE SEQUENCE [LARGE SCALE GENOMIC DNA]</scope>
    <source>
        <strain evidence="6 7">CECT 8525</strain>
    </source>
</reference>
<evidence type="ECO:0000256" key="1">
    <source>
        <dbReference type="ARBA" id="ARBA00022491"/>
    </source>
</evidence>
<dbReference type="PROSITE" id="PS50932">
    <property type="entry name" value="HTH_LACI_2"/>
    <property type="match status" value="1"/>
</dbReference>
<dbReference type="SUPFAM" id="SSF47413">
    <property type="entry name" value="lambda repressor-like DNA-binding domains"/>
    <property type="match status" value="1"/>
</dbReference>
<feature type="domain" description="HTH lacI-type" evidence="5">
    <location>
        <begin position="8"/>
        <end position="65"/>
    </location>
</feature>
<name>A0A368YJR4_9RHOB</name>
<dbReference type="Gene3D" id="3.40.50.2300">
    <property type="match status" value="2"/>
</dbReference>
<accession>A0A368YJR4</accession>
<evidence type="ECO:0000256" key="4">
    <source>
        <dbReference type="ARBA" id="ARBA00023163"/>
    </source>
</evidence>
<keyword evidence="2" id="KW-0805">Transcription regulation</keyword>
<dbReference type="AlphaFoldDB" id="A0A368YJR4"/>
<dbReference type="Pfam" id="PF00356">
    <property type="entry name" value="LacI"/>
    <property type="match status" value="1"/>
</dbReference>
<evidence type="ECO:0000256" key="2">
    <source>
        <dbReference type="ARBA" id="ARBA00023015"/>
    </source>
</evidence>
<evidence type="ECO:0000256" key="3">
    <source>
        <dbReference type="ARBA" id="ARBA00023125"/>
    </source>
</evidence>
<gene>
    <name evidence="6" type="ORF">DFP89_11952</name>
</gene>
<dbReference type="SMART" id="SM00354">
    <property type="entry name" value="HTH_LACI"/>
    <property type="match status" value="1"/>
</dbReference>
<proteinExistence type="predicted"/>
<dbReference type="CDD" id="cd01392">
    <property type="entry name" value="HTH_LacI"/>
    <property type="match status" value="1"/>
</dbReference>
<dbReference type="RefSeq" id="WP_114350211.1">
    <property type="nucleotide sequence ID" value="NZ_QPJL01000019.1"/>
</dbReference>
<keyword evidence="7" id="KW-1185">Reference proteome</keyword>
<sequence>MPKPTQKQTIYDIAQQIGTSPSTVSAALNGTWKARRIKAETAERIIALAGQMGYSVNLQARGLRTARSGLVGLILPEHNNRFFSDLSQSFTLEARARGQIPVIIATQRDPKAEMQTVQDLLAYSIDALFVAGAAGPQQISAFCQAAELPHVFIDQPCPGASSVITDNEDGARRLTRAIIETLQPAIAPPRDRIYLIGGDGRLHVSSRRIAGFRAEIEAHFGQCDDAQVIACGYAPEMALASIRALYDQLGGLPAGIFANSINVFEALLRFLVELPEAELQSVSMGCFDYDPYGELLRVPVHMIRQRHRQLVRTAYELMDQPPEHPELVTVKPELYPAPARAARVPAQ</sequence>